<evidence type="ECO:0000313" key="13">
    <source>
        <dbReference type="Proteomes" id="UP001143543"/>
    </source>
</evidence>
<keyword evidence="6" id="KW-0804">Transcription</keyword>
<proteinExistence type="predicted"/>
<evidence type="ECO:0000313" key="12">
    <source>
        <dbReference type="EMBL" id="GLB49596.1"/>
    </source>
</evidence>
<evidence type="ECO:0000256" key="1">
    <source>
        <dbReference type="ARBA" id="ARBA00000085"/>
    </source>
</evidence>
<dbReference type="InterPro" id="IPR018060">
    <property type="entry name" value="HTH_AraC"/>
</dbReference>
<evidence type="ECO:0000256" key="7">
    <source>
        <dbReference type="PROSITE-ProRule" id="PRU00169"/>
    </source>
</evidence>
<sequence>MKKVIILTLICSYCSVFYGQDYFFKHLQVEDGLSQNSVISMLQDNKGFMWFGTKDGLNRYDGYNFKIFHHIPGDTTSIGSNFIRCIHEFNDYLWVGTDTGLFRYDERTESFSLIKETQNQPILDIEYNIDGSLWVIANGVLLRIVANEENLMVEKYDQFYANFVTHTPSGNVYISSPQNVFKYIPENNSFQKIIYDTDFKSSGTIITIMKCNGNNELLIGTKDNGAFLFTIDSHIMKPILPEKENPLFVRDFLIKDKNELWIASESGLFIVNIENGDYLNFKKDYGNPYSLSDNAIYALVEDKEGGVWISSYFGGVNYFPKPYTPFTRYFPMVGANSLSGNAVREIEKDINGNLWIGTEDAGLNKLNVKTGKFTNYTYGKNKGNLAHYNIHGLLAKENELWIGTFEHGLDVMDIETEKVIRHYGTGPDEGGLRSNFILHIYQSSDTSIYVLTSFGVHKYIPASDSFELVSGFPEVYHYTYFLEDHNGTFWAGTYWDGLYYYNPKTKKKGVYRYESSNVYSISSNVINGIFEDSKNQLWITTENGLNLYIPDSDSFKRYTRSDGFPSNVTYAILEDDEQQLWISSSNGLVEFNPETEDIKTFTRSSGLLSDQFNYCSSLQTEDGEMYFGSVKGMISFNPNKFTQNTFNPSVYITDIFINNDDVQVGKNNSPLDKSILFSDEIILNNQQSSFKLEFASLSFTAPEMTRYWYQLEGLNDNWIPLEKNHEVNFTELPFGTYTFRVKALNNYKVWTKENAVLKITILPPFYLSKVAILIYLLALIWIAYFGLRTYHRYTRRKSNRHITQLQNEKEKEIYEAKIEFFTNVAHEIRTPLTLIKSPLEKLIKQKYKSPEIPKNLDIMEKNTIRLLNLVNELLDFRKVEMKNVELNFEPINISEIIRETLTRFSQLIQERNLQCTINIPEKAIIAFADEEAFRKILSNLFGNAIKYSAKKVILTLDILESSFKVTIKNDGDIIPVHLHKRIFEPFFRVYPHTPTPNIGTGIGLSLAYSLTQLHNGSLYINESEANMNTFILELPLHQNEKLKAISPSDIEYTSKQSKTNTIQNKHLPLIIIAEDNKELADFMLSELAENFNILLAKNGEEAWEMVLKNEVQLIVSDVMMPVKNGITLCKDIKSNEKTNHIPVILLTAKTALNAKIEGLESGADAYITKPFSMDYLLIQISNLIENRRNILGHYSSSPLAYLKSVATTNTDKEFLTKLDRVIQEHLKEQSLNVDKIANYMNMSRSTLYRNINELSDISPNELINLSRLKKAAHLIKTTNMKIYEIAEMVGYKSQTSFGRNFQKHFGMTPTSFEKANKE</sequence>
<dbReference type="Gene3D" id="2.130.10.10">
    <property type="entry name" value="YVTN repeat-like/Quinoprotein amine dehydrogenase"/>
    <property type="match status" value="2"/>
</dbReference>
<gene>
    <name evidence="12" type="ORF">Y10_19640</name>
</gene>
<protein>
    <recommendedName>
        <fullName evidence="2">histidine kinase</fullName>
        <ecNumber evidence="2">2.7.13.3</ecNumber>
    </recommendedName>
</protein>
<feature type="transmembrane region" description="Helical" evidence="8">
    <location>
        <begin position="766"/>
        <end position="787"/>
    </location>
</feature>
<dbReference type="Pfam" id="PF07495">
    <property type="entry name" value="Y_Y_Y"/>
    <property type="match status" value="1"/>
</dbReference>
<evidence type="ECO:0000256" key="4">
    <source>
        <dbReference type="ARBA" id="ARBA00023015"/>
    </source>
</evidence>
<dbReference type="PROSITE" id="PS01124">
    <property type="entry name" value="HTH_ARAC_FAMILY_2"/>
    <property type="match status" value="1"/>
</dbReference>
<dbReference type="Gene3D" id="2.60.40.10">
    <property type="entry name" value="Immunoglobulins"/>
    <property type="match status" value="1"/>
</dbReference>
<comment type="caution">
    <text evidence="12">The sequence shown here is derived from an EMBL/GenBank/DDBJ whole genome shotgun (WGS) entry which is preliminary data.</text>
</comment>
<evidence type="ECO:0000256" key="8">
    <source>
        <dbReference type="SAM" id="Phobius"/>
    </source>
</evidence>
<dbReference type="InterPro" id="IPR011006">
    <property type="entry name" value="CheY-like_superfamily"/>
</dbReference>
<dbReference type="PROSITE" id="PS00041">
    <property type="entry name" value="HTH_ARAC_FAMILY_1"/>
    <property type="match status" value="1"/>
</dbReference>
<dbReference type="SUPFAM" id="SSF46689">
    <property type="entry name" value="Homeodomain-like"/>
    <property type="match status" value="1"/>
</dbReference>
<keyword evidence="12" id="KW-0418">Kinase</keyword>
<reference evidence="12" key="1">
    <citation type="submission" date="2022-07" db="EMBL/GenBank/DDBJ databases">
        <title>Taxonomy of Novel Oxalotrophic and Methylotrophic Bacteria.</title>
        <authorList>
            <person name="Sahin N."/>
            <person name="Tani A."/>
        </authorList>
    </citation>
    <scope>NUCLEOTIDE SEQUENCE</scope>
    <source>
        <strain evidence="12">Y10</strain>
    </source>
</reference>
<dbReference type="InterPro" id="IPR015943">
    <property type="entry name" value="WD40/YVTN_repeat-like_dom_sf"/>
</dbReference>
<dbReference type="InterPro" id="IPR005467">
    <property type="entry name" value="His_kinase_dom"/>
</dbReference>
<evidence type="ECO:0000256" key="6">
    <source>
        <dbReference type="ARBA" id="ARBA00023163"/>
    </source>
</evidence>
<evidence type="ECO:0000259" key="11">
    <source>
        <dbReference type="PROSITE" id="PS50110"/>
    </source>
</evidence>
<dbReference type="InterPro" id="IPR013783">
    <property type="entry name" value="Ig-like_fold"/>
</dbReference>
<dbReference type="Pfam" id="PF07494">
    <property type="entry name" value="Reg_prop"/>
    <property type="match status" value="4"/>
</dbReference>
<dbReference type="InterPro" id="IPR036890">
    <property type="entry name" value="HATPase_C_sf"/>
</dbReference>
<dbReference type="CDD" id="cd00082">
    <property type="entry name" value="HisKA"/>
    <property type="match status" value="1"/>
</dbReference>
<dbReference type="SMART" id="SM00388">
    <property type="entry name" value="HisKA"/>
    <property type="match status" value="1"/>
</dbReference>
<comment type="catalytic activity">
    <reaction evidence="1">
        <text>ATP + protein L-histidine = ADP + protein N-phospho-L-histidine.</text>
        <dbReference type="EC" id="2.7.13.3"/>
    </reaction>
</comment>
<organism evidence="12 13">
    <name type="scientific">Neptunitalea lumnitzerae</name>
    <dbReference type="NCBI Taxonomy" id="2965509"/>
    <lineage>
        <taxon>Bacteria</taxon>
        <taxon>Pseudomonadati</taxon>
        <taxon>Bacteroidota</taxon>
        <taxon>Flavobacteriia</taxon>
        <taxon>Flavobacteriales</taxon>
        <taxon>Flavobacteriaceae</taxon>
        <taxon>Neptunitalea</taxon>
    </lineage>
</organism>
<dbReference type="Proteomes" id="UP001143543">
    <property type="component" value="Unassembled WGS sequence"/>
</dbReference>
<dbReference type="Pfam" id="PF02518">
    <property type="entry name" value="HATPase_c"/>
    <property type="match status" value="1"/>
</dbReference>
<dbReference type="SUPFAM" id="SSF52172">
    <property type="entry name" value="CheY-like"/>
    <property type="match status" value="1"/>
</dbReference>
<dbReference type="PRINTS" id="PR00344">
    <property type="entry name" value="BCTRLSENSOR"/>
</dbReference>
<dbReference type="InterPro" id="IPR011110">
    <property type="entry name" value="Reg_prop"/>
</dbReference>
<dbReference type="Pfam" id="PF00072">
    <property type="entry name" value="Response_reg"/>
    <property type="match status" value="1"/>
</dbReference>
<evidence type="ECO:0000256" key="3">
    <source>
        <dbReference type="ARBA" id="ARBA00022553"/>
    </source>
</evidence>
<accession>A0ABQ5MJK6</accession>
<evidence type="ECO:0000256" key="5">
    <source>
        <dbReference type="ARBA" id="ARBA00023125"/>
    </source>
</evidence>
<dbReference type="InterPro" id="IPR011123">
    <property type="entry name" value="Y_Y_Y"/>
</dbReference>
<dbReference type="CDD" id="cd17574">
    <property type="entry name" value="REC_OmpR"/>
    <property type="match status" value="1"/>
</dbReference>
<dbReference type="InterPro" id="IPR018062">
    <property type="entry name" value="HTH_AraC-typ_CS"/>
</dbReference>
<dbReference type="Gene3D" id="3.30.565.10">
    <property type="entry name" value="Histidine kinase-like ATPase, C-terminal domain"/>
    <property type="match status" value="1"/>
</dbReference>
<dbReference type="Gene3D" id="1.10.287.130">
    <property type="match status" value="1"/>
</dbReference>
<dbReference type="PROSITE" id="PS50109">
    <property type="entry name" value="HIS_KIN"/>
    <property type="match status" value="1"/>
</dbReference>
<dbReference type="Pfam" id="PF00512">
    <property type="entry name" value="HisKA"/>
    <property type="match status" value="1"/>
</dbReference>
<dbReference type="SUPFAM" id="SSF47384">
    <property type="entry name" value="Homodimeric domain of signal transducing histidine kinase"/>
    <property type="match status" value="1"/>
</dbReference>
<keyword evidence="8" id="KW-1133">Transmembrane helix</keyword>
<dbReference type="RefSeq" id="WP_281765223.1">
    <property type="nucleotide sequence ID" value="NZ_BRVO01000002.1"/>
</dbReference>
<dbReference type="EMBL" id="BRVO01000002">
    <property type="protein sequence ID" value="GLB49596.1"/>
    <property type="molecule type" value="Genomic_DNA"/>
</dbReference>
<feature type="modified residue" description="4-aspartylphosphate" evidence="7">
    <location>
        <position position="1117"/>
    </location>
</feature>
<keyword evidence="8" id="KW-0472">Membrane</keyword>
<keyword evidence="3 7" id="KW-0597">Phosphoprotein</keyword>
<dbReference type="GO" id="GO:0016301">
    <property type="term" value="F:kinase activity"/>
    <property type="evidence" value="ECO:0007669"/>
    <property type="project" value="UniProtKB-KW"/>
</dbReference>
<dbReference type="Pfam" id="PF12833">
    <property type="entry name" value="HTH_18"/>
    <property type="match status" value="1"/>
</dbReference>
<keyword evidence="12" id="KW-0808">Transferase</keyword>
<dbReference type="PANTHER" id="PTHR43547">
    <property type="entry name" value="TWO-COMPONENT HISTIDINE KINASE"/>
    <property type="match status" value="1"/>
</dbReference>
<keyword evidence="5" id="KW-0238">DNA-binding</keyword>
<name>A0ABQ5MJK6_9FLAO</name>
<dbReference type="PANTHER" id="PTHR43547:SF2">
    <property type="entry name" value="HYBRID SIGNAL TRANSDUCTION HISTIDINE KINASE C"/>
    <property type="match status" value="1"/>
</dbReference>
<dbReference type="InterPro" id="IPR004358">
    <property type="entry name" value="Sig_transdc_His_kin-like_C"/>
</dbReference>
<dbReference type="InterPro" id="IPR003594">
    <property type="entry name" value="HATPase_dom"/>
</dbReference>
<feature type="domain" description="Response regulatory" evidence="11">
    <location>
        <begin position="1069"/>
        <end position="1184"/>
    </location>
</feature>
<evidence type="ECO:0000259" key="10">
    <source>
        <dbReference type="PROSITE" id="PS50109"/>
    </source>
</evidence>
<dbReference type="SMART" id="SM00448">
    <property type="entry name" value="REC"/>
    <property type="match status" value="1"/>
</dbReference>
<keyword evidence="4" id="KW-0805">Transcription regulation</keyword>
<dbReference type="SUPFAM" id="SSF55874">
    <property type="entry name" value="ATPase domain of HSP90 chaperone/DNA topoisomerase II/histidine kinase"/>
    <property type="match status" value="1"/>
</dbReference>
<keyword evidence="13" id="KW-1185">Reference proteome</keyword>
<evidence type="ECO:0000256" key="2">
    <source>
        <dbReference type="ARBA" id="ARBA00012438"/>
    </source>
</evidence>
<dbReference type="SUPFAM" id="SSF63829">
    <property type="entry name" value="Calcium-dependent phosphotriesterase"/>
    <property type="match status" value="3"/>
</dbReference>
<dbReference type="Gene3D" id="1.10.10.60">
    <property type="entry name" value="Homeodomain-like"/>
    <property type="match status" value="1"/>
</dbReference>
<dbReference type="Gene3D" id="3.40.50.2300">
    <property type="match status" value="1"/>
</dbReference>
<dbReference type="PROSITE" id="PS50110">
    <property type="entry name" value="RESPONSE_REGULATORY"/>
    <property type="match status" value="1"/>
</dbReference>
<dbReference type="InterPro" id="IPR003661">
    <property type="entry name" value="HisK_dim/P_dom"/>
</dbReference>
<feature type="domain" description="HTH araC/xylS-type" evidence="9">
    <location>
        <begin position="1216"/>
        <end position="1315"/>
    </location>
</feature>
<dbReference type="InterPro" id="IPR001789">
    <property type="entry name" value="Sig_transdc_resp-reg_receiver"/>
</dbReference>
<dbReference type="InterPro" id="IPR009057">
    <property type="entry name" value="Homeodomain-like_sf"/>
</dbReference>
<feature type="domain" description="Histidine kinase" evidence="10">
    <location>
        <begin position="823"/>
        <end position="1038"/>
    </location>
</feature>
<dbReference type="InterPro" id="IPR036097">
    <property type="entry name" value="HisK_dim/P_sf"/>
</dbReference>
<dbReference type="SMART" id="SM00387">
    <property type="entry name" value="HATPase_c"/>
    <property type="match status" value="1"/>
</dbReference>
<dbReference type="EC" id="2.7.13.3" evidence="2"/>
<dbReference type="SMART" id="SM00342">
    <property type="entry name" value="HTH_ARAC"/>
    <property type="match status" value="1"/>
</dbReference>
<keyword evidence="8" id="KW-0812">Transmembrane</keyword>
<evidence type="ECO:0000259" key="9">
    <source>
        <dbReference type="PROSITE" id="PS01124"/>
    </source>
</evidence>